<name>A0A1L3GKL3_SYNAC</name>
<evidence type="ECO:0000256" key="2">
    <source>
        <dbReference type="ARBA" id="ARBA00022741"/>
    </source>
</evidence>
<dbReference type="Pfam" id="PF00005">
    <property type="entry name" value="ABC_tran"/>
    <property type="match status" value="1"/>
</dbReference>
<dbReference type="GO" id="GO:0005524">
    <property type="term" value="F:ATP binding"/>
    <property type="evidence" value="ECO:0007669"/>
    <property type="project" value="UniProtKB-KW"/>
</dbReference>
<dbReference type="PANTHER" id="PTHR42781:SF4">
    <property type="entry name" value="SPERMIDINE_PUTRESCINE IMPORT ATP-BINDING PROTEIN POTA"/>
    <property type="match status" value="1"/>
</dbReference>
<dbReference type="PANTHER" id="PTHR42781">
    <property type="entry name" value="SPERMIDINE/PUTRESCINE IMPORT ATP-BINDING PROTEIN POTA"/>
    <property type="match status" value="1"/>
</dbReference>
<dbReference type="AlphaFoldDB" id="A0A1L3GKL3"/>
<feature type="domain" description="ABC transporter" evidence="4">
    <location>
        <begin position="1"/>
        <end position="232"/>
    </location>
</feature>
<evidence type="ECO:0000313" key="6">
    <source>
        <dbReference type="Proteomes" id="UP000182264"/>
    </source>
</evidence>
<dbReference type="RefSeq" id="WP_072288039.1">
    <property type="nucleotide sequence ID" value="NZ_CP015518.1"/>
</dbReference>
<evidence type="ECO:0000313" key="5">
    <source>
        <dbReference type="EMBL" id="APG26208.1"/>
    </source>
</evidence>
<proteinExistence type="predicted"/>
<dbReference type="InterPro" id="IPR003439">
    <property type="entry name" value="ABC_transporter-like_ATP-bd"/>
</dbReference>
<keyword evidence="6" id="KW-1185">Reference proteome</keyword>
<dbReference type="InterPro" id="IPR017871">
    <property type="entry name" value="ABC_transporter-like_CS"/>
</dbReference>
<dbReference type="PROSITE" id="PS50893">
    <property type="entry name" value="ABC_TRANSPORTER_2"/>
    <property type="match status" value="1"/>
</dbReference>
<reference evidence="5 6" key="1">
    <citation type="journal article" date="2017" name="Genome Announc.">
        <title>Complete Genome Sequences of Two Acetylene-Fermenting Pelobacter acetylenicus Strains.</title>
        <authorList>
            <person name="Sutton J.M."/>
            <person name="Baesman S.M."/>
            <person name="Fierst J.L."/>
            <person name="Poret-Peterson A.T."/>
            <person name="Oremland R.S."/>
            <person name="Dunlap D.S."/>
            <person name="Akob D.M."/>
        </authorList>
    </citation>
    <scope>NUCLEOTIDE SEQUENCE [LARGE SCALE GENOMIC DNA]</scope>
    <source>
        <strain evidence="5 6">DSM 3247</strain>
    </source>
</reference>
<dbReference type="SMART" id="SM00382">
    <property type="entry name" value="AAA"/>
    <property type="match status" value="1"/>
</dbReference>
<keyword evidence="1" id="KW-0813">Transport</keyword>
<sequence length="233" mass="25466">MLKAAIFKKLPNFAVEAELAIDQGILVLFGPSGSGKTTILNCLAGLQKPTSGQISLGDRLFFDSARNVNIPARLRRIGYVFQDYALFPHMTVKNNTLYGMPSSAMLAKKNAGNANALAEILAMLRISHLRDRYPAQLSGGEKQRVALARALMMEPDLLLLDEPLSALDADTRCALQQELKKIQRIRNIPFVLVTHSKKELDALADTVVFLNNGKVATPAAQKIPLGWATGQWA</sequence>
<dbReference type="Proteomes" id="UP000182264">
    <property type="component" value="Chromosome"/>
</dbReference>
<dbReference type="InterPro" id="IPR003593">
    <property type="entry name" value="AAA+_ATPase"/>
</dbReference>
<accession>A0A1L3GKL3</accession>
<keyword evidence="2" id="KW-0547">Nucleotide-binding</keyword>
<keyword evidence="3" id="KW-0067">ATP-binding</keyword>
<gene>
    <name evidence="5" type="ORF">A7E75_05845</name>
</gene>
<dbReference type="PROSITE" id="PS00211">
    <property type="entry name" value="ABC_TRANSPORTER_1"/>
    <property type="match status" value="1"/>
</dbReference>
<dbReference type="Gene3D" id="3.40.50.300">
    <property type="entry name" value="P-loop containing nucleotide triphosphate hydrolases"/>
    <property type="match status" value="1"/>
</dbReference>
<dbReference type="EMBL" id="CP015518">
    <property type="protein sequence ID" value="APG26208.1"/>
    <property type="molecule type" value="Genomic_DNA"/>
</dbReference>
<dbReference type="InterPro" id="IPR027417">
    <property type="entry name" value="P-loop_NTPase"/>
</dbReference>
<dbReference type="SUPFAM" id="SSF52540">
    <property type="entry name" value="P-loop containing nucleoside triphosphate hydrolases"/>
    <property type="match status" value="1"/>
</dbReference>
<protein>
    <submittedName>
        <fullName evidence="5">ABC transporter</fullName>
    </submittedName>
</protein>
<evidence type="ECO:0000259" key="4">
    <source>
        <dbReference type="PROSITE" id="PS50893"/>
    </source>
</evidence>
<evidence type="ECO:0000256" key="3">
    <source>
        <dbReference type="ARBA" id="ARBA00022840"/>
    </source>
</evidence>
<evidence type="ECO:0000256" key="1">
    <source>
        <dbReference type="ARBA" id="ARBA00022448"/>
    </source>
</evidence>
<dbReference type="GO" id="GO:0016887">
    <property type="term" value="F:ATP hydrolysis activity"/>
    <property type="evidence" value="ECO:0007669"/>
    <property type="project" value="InterPro"/>
</dbReference>
<organism evidence="5 6">
    <name type="scientific">Syntrophotalea acetylenica</name>
    <name type="common">Pelobacter acetylenicus</name>
    <dbReference type="NCBI Taxonomy" id="29542"/>
    <lineage>
        <taxon>Bacteria</taxon>
        <taxon>Pseudomonadati</taxon>
        <taxon>Thermodesulfobacteriota</taxon>
        <taxon>Desulfuromonadia</taxon>
        <taxon>Desulfuromonadales</taxon>
        <taxon>Syntrophotaleaceae</taxon>
        <taxon>Syntrophotalea</taxon>
    </lineage>
</organism>
<dbReference type="InterPro" id="IPR050093">
    <property type="entry name" value="ABC_SmlMolc_Importer"/>
</dbReference>